<dbReference type="Pfam" id="PF05253">
    <property type="entry name" value="zf-U11-48K"/>
    <property type="match status" value="1"/>
</dbReference>
<reference evidence="6 7" key="1">
    <citation type="journal article" date="2021" name="Elife">
        <title>Chloroplast acquisition without the gene transfer in kleptoplastic sea slugs, Plakobranchus ocellatus.</title>
        <authorList>
            <person name="Maeda T."/>
            <person name="Takahashi S."/>
            <person name="Yoshida T."/>
            <person name="Shimamura S."/>
            <person name="Takaki Y."/>
            <person name="Nagai Y."/>
            <person name="Toyoda A."/>
            <person name="Suzuki Y."/>
            <person name="Arimoto A."/>
            <person name="Ishii H."/>
            <person name="Satoh N."/>
            <person name="Nishiyama T."/>
            <person name="Hasebe M."/>
            <person name="Maruyama T."/>
            <person name="Minagawa J."/>
            <person name="Obokata J."/>
            <person name="Shigenobu S."/>
        </authorList>
    </citation>
    <scope>NUCLEOTIDE SEQUENCE [LARGE SCALE GENOMIC DNA]</scope>
</reference>
<evidence type="ECO:0000256" key="2">
    <source>
        <dbReference type="ARBA" id="ARBA00022771"/>
    </source>
</evidence>
<name>A0AAV3YG98_9GAST</name>
<keyword evidence="4" id="KW-0819">tRNA processing</keyword>
<dbReference type="InterPro" id="IPR039044">
    <property type="entry name" value="Trm13"/>
</dbReference>
<dbReference type="InterPro" id="IPR022776">
    <property type="entry name" value="TRM13/UPF0224_CHHC_Znf_dom"/>
</dbReference>
<evidence type="ECO:0000256" key="3">
    <source>
        <dbReference type="ARBA" id="ARBA00022833"/>
    </source>
</evidence>
<dbReference type="GO" id="GO:0030488">
    <property type="term" value="P:tRNA methylation"/>
    <property type="evidence" value="ECO:0007669"/>
    <property type="project" value="InterPro"/>
</dbReference>
<keyword evidence="4" id="KW-0489">Methyltransferase</keyword>
<gene>
    <name evidence="6" type="ORF">PoB_000795200</name>
</gene>
<comment type="similarity">
    <text evidence="4">Belongs to the methyltransferase TRM13 family.</text>
</comment>
<dbReference type="EC" id="2.1.1.225" evidence="4"/>
<keyword evidence="1 4" id="KW-0479">Metal-binding</keyword>
<sequence length="123" mass="14248">MEDTKVCSKQETKVPGDESITQCKFYLKKKSRLCRFKPKPGQQYCPEHACIMGVPTARKRIPCPLNPKHNCYEDELEKHKRKCNVTKIQEKVAKEVFYVKGVNKGTDECQDCMPVEAQVHLKF</sequence>
<keyword evidence="4" id="KW-0808">Transferase</keyword>
<organism evidence="6 7">
    <name type="scientific">Plakobranchus ocellatus</name>
    <dbReference type="NCBI Taxonomy" id="259542"/>
    <lineage>
        <taxon>Eukaryota</taxon>
        <taxon>Metazoa</taxon>
        <taxon>Spiralia</taxon>
        <taxon>Lophotrochozoa</taxon>
        <taxon>Mollusca</taxon>
        <taxon>Gastropoda</taxon>
        <taxon>Heterobranchia</taxon>
        <taxon>Euthyneura</taxon>
        <taxon>Panpulmonata</taxon>
        <taxon>Sacoglossa</taxon>
        <taxon>Placobranchoidea</taxon>
        <taxon>Plakobranchidae</taxon>
        <taxon>Plakobranchus</taxon>
    </lineage>
</organism>
<comment type="catalytic activity">
    <reaction evidence="4">
        <text>cytidine(4) in tRNA(Gly)(GCC) + S-adenosyl-L-methionine = 2'-O-methylcytidine(4) in tRNA(Gly)(GCC) + S-adenosyl-L-homocysteine + H(+)</text>
        <dbReference type="Rhea" id="RHEA:43192"/>
        <dbReference type="Rhea" id="RHEA-COMP:10399"/>
        <dbReference type="Rhea" id="RHEA-COMP:10400"/>
        <dbReference type="ChEBI" id="CHEBI:15378"/>
        <dbReference type="ChEBI" id="CHEBI:57856"/>
        <dbReference type="ChEBI" id="CHEBI:59789"/>
        <dbReference type="ChEBI" id="CHEBI:74495"/>
        <dbReference type="ChEBI" id="CHEBI:82748"/>
        <dbReference type="EC" id="2.1.1.225"/>
    </reaction>
</comment>
<dbReference type="PANTHER" id="PTHR12998:SF0">
    <property type="entry name" value="TRNA:M(4)X MODIFICATION ENZYME TRM13 HOMOLOG"/>
    <property type="match status" value="1"/>
</dbReference>
<dbReference type="Proteomes" id="UP000735302">
    <property type="component" value="Unassembled WGS sequence"/>
</dbReference>
<keyword evidence="4" id="KW-0949">S-adenosyl-L-methionine</keyword>
<evidence type="ECO:0000256" key="4">
    <source>
        <dbReference type="RuleBase" id="RU367103"/>
    </source>
</evidence>
<accession>A0AAV3YG98</accession>
<evidence type="ECO:0000313" key="7">
    <source>
        <dbReference type="Proteomes" id="UP000735302"/>
    </source>
</evidence>
<evidence type="ECO:0000256" key="1">
    <source>
        <dbReference type="ARBA" id="ARBA00022723"/>
    </source>
</evidence>
<evidence type="ECO:0000313" key="6">
    <source>
        <dbReference type="EMBL" id="GFN81446.1"/>
    </source>
</evidence>
<protein>
    <recommendedName>
        <fullName evidence="4">tRNA:m(4)X modification enzyme TRM13</fullName>
        <ecNumber evidence="4">2.1.1.225</ecNumber>
    </recommendedName>
</protein>
<dbReference type="GO" id="GO:0106050">
    <property type="term" value="F:tRNA 2'-O-methyltransferase activity"/>
    <property type="evidence" value="ECO:0007669"/>
    <property type="project" value="UniProtKB-UniRule"/>
</dbReference>
<comment type="caution">
    <text evidence="6">The sequence shown here is derived from an EMBL/GenBank/DDBJ whole genome shotgun (WGS) entry which is preliminary data.</text>
</comment>
<dbReference type="InterPro" id="IPR021721">
    <property type="entry name" value="Znf_CCCH-type_TRM13"/>
</dbReference>
<dbReference type="GO" id="GO:0008270">
    <property type="term" value="F:zinc ion binding"/>
    <property type="evidence" value="ECO:0007669"/>
    <property type="project" value="UniProtKB-KW"/>
</dbReference>
<dbReference type="PANTHER" id="PTHR12998">
    <property type="entry name" value="TRNA:M(4)X MODIFICATION ENZYME TRM13 HOMOLOG"/>
    <property type="match status" value="1"/>
</dbReference>
<keyword evidence="3 4" id="KW-0862">Zinc</keyword>
<dbReference type="PROSITE" id="PS51800">
    <property type="entry name" value="ZF_CHHC_U11_48K"/>
    <property type="match status" value="1"/>
</dbReference>
<comment type="catalytic activity">
    <reaction evidence="4">
        <text>adenosine(4) in tRNA(His) + S-adenosyl-L-methionine = 2'-O-methyladenosine(4) in tRNA(His) + S-adenosyl-L-homocysteine + H(+)</text>
        <dbReference type="Rhea" id="RHEA:43196"/>
        <dbReference type="Rhea" id="RHEA-COMP:10401"/>
        <dbReference type="Rhea" id="RHEA-COMP:10402"/>
        <dbReference type="ChEBI" id="CHEBI:15378"/>
        <dbReference type="ChEBI" id="CHEBI:57856"/>
        <dbReference type="ChEBI" id="CHEBI:59789"/>
        <dbReference type="ChEBI" id="CHEBI:74411"/>
        <dbReference type="ChEBI" id="CHEBI:74477"/>
        <dbReference type="EC" id="2.1.1.225"/>
    </reaction>
</comment>
<keyword evidence="2 4" id="KW-0863">Zinc-finger</keyword>
<dbReference type="AlphaFoldDB" id="A0AAV3YG98"/>
<keyword evidence="7" id="KW-1185">Reference proteome</keyword>
<comment type="catalytic activity">
    <reaction evidence="4">
        <text>cytidine(4) in tRNA(Pro) + S-adenosyl-L-methionine = 2'-O-methylcytidine(4) in tRNA(Pro) + S-adenosyl-L-homocysteine + H(+)</text>
        <dbReference type="Rhea" id="RHEA:32767"/>
        <dbReference type="Rhea" id="RHEA-COMP:10397"/>
        <dbReference type="Rhea" id="RHEA-COMP:10398"/>
        <dbReference type="ChEBI" id="CHEBI:15378"/>
        <dbReference type="ChEBI" id="CHEBI:57856"/>
        <dbReference type="ChEBI" id="CHEBI:59789"/>
        <dbReference type="ChEBI" id="CHEBI:74495"/>
        <dbReference type="ChEBI" id="CHEBI:82748"/>
        <dbReference type="EC" id="2.1.1.225"/>
    </reaction>
</comment>
<comment type="function">
    <text evidence="4">tRNA methylase which 2'-O-methylates cytidine(4) in tRNA(Pro) and tRNA(Gly)(GCC), and adenosine(4) in tRNA(His).</text>
</comment>
<proteinExistence type="inferred from homology"/>
<dbReference type="EMBL" id="BLXT01000924">
    <property type="protein sequence ID" value="GFN81446.1"/>
    <property type="molecule type" value="Genomic_DNA"/>
</dbReference>
<feature type="domain" description="CHHC U11-48K-type" evidence="5">
    <location>
        <begin position="60"/>
        <end position="87"/>
    </location>
</feature>
<evidence type="ECO:0000259" key="5">
    <source>
        <dbReference type="PROSITE" id="PS51800"/>
    </source>
</evidence>
<dbReference type="Pfam" id="PF11722">
    <property type="entry name" value="zf-TRM13_CCCH"/>
    <property type="match status" value="1"/>
</dbReference>